<evidence type="ECO:0000313" key="6">
    <source>
        <dbReference type="EMBL" id="KAG6408239.1"/>
    </source>
</evidence>
<reference evidence="6" key="1">
    <citation type="submission" date="2018-01" db="EMBL/GenBank/DDBJ databases">
        <authorList>
            <person name="Mao J.F."/>
        </authorList>
    </citation>
    <scope>NUCLEOTIDE SEQUENCE</scope>
    <source>
        <strain evidence="6">Huo1</strain>
        <tissue evidence="6">Leaf</tissue>
    </source>
</reference>
<keyword evidence="5" id="KW-0408">Iron</keyword>
<dbReference type="GO" id="GO:0016121">
    <property type="term" value="P:carotene catabolic process"/>
    <property type="evidence" value="ECO:0007669"/>
    <property type="project" value="TreeGrafter"/>
</dbReference>
<gene>
    <name evidence="6" type="ORF">SASPL_131243</name>
</gene>
<comment type="similarity">
    <text evidence="2">Belongs to the carotenoid oxygenase family.</text>
</comment>
<dbReference type="PANTHER" id="PTHR10543:SF46">
    <property type="entry name" value="CAROTENOID CLEAVAGE DIOXYGENASE 4, CHLOROPLASTIC-RELATED"/>
    <property type="match status" value="1"/>
</dbReference>
<protein>
    <submittedName>
        <fullName evidence="6">Uncharacterized protein</fullName>
    </submittedName>
</protein>
<dbReference type="Proteomes" id="UP000298416">
    <property type="component" value="Unassembled WGS sequence"/>
</dbReference>
<evidence type="ECO:0000256" key="3">
    <source>
        <dbReference type="ARBA" id="ARBA00022723"/>
    </source>
</evidence>
<proteinExistence type="inferred from homology"/>
<dbReference type="InterPro" id="IPR004294">
    <property type="entry name" value="Carotenoid_Oase"/>
</dbReference>
<dbReference type="EMBL" id="PNBA02000011">
    <property type="protein sequence ID" value="KAG6408239.1"/>
    <property type="molecule type" value="Genomic_DNA"/>
</dbReference>
<evidence type="ECO:0000256" key="1">
    <source>
        <dbReference type="ARBA" id="ARBA00001954"/>
    </source>
</evidence>
<dbReference type="PANTHER" id="PTHR10543">
    <property type="entry name" value="BETA-CAROTENE DIOXYGENASE"/>
    <property type="match status" value="1"/>
</dbReference>
<reference evidence="6" key="2">
    <citation type="submission" date="2020-08" db="EMBL/GenBank/DDBJ databases">
        <title>Plant Genome Project.</title>
        <authorList>
            <person name="Zhang R.-G."/>
        </authorList>
    </citation>
    <scope>NUCLEOTIDE SEQUENCE</scope>
    <source>
        <strain evidence="6">Huo1</strain>
        <tissue evidence="6">Leaf</tissue>
    </source>
</reference>
<evidence type="ECO:0000256" key="2">
    <source>
        <dbReference type="ARBA" id="ARBA00006787"/>
    </source>
</evidence>
<sequence length="195" mass="20455">MEKITVNLEAATVERRQLSNKPLDFAVINPAYAGKENSNTREAGGGYEARPKHGGWLAVCTGRAATVEPVFVARDPNNSAAAEDDGYLVKYVHDDNAQESKFLVMDARSSSLDIVAAVKLPQRDALKLPESCLKPLSTPKFIESKKILRVSGAASEKGKEDIAVGIKANDVGGGGDGAERGGGEAVFGGAGVIKS</sequence>
<keyword evidence="4" id="KW-0560">Oxidoreductase</keyword>
<comment type="cofactor">
    <cofactor evidence="1">
        <name>Fe(2+)</name>
        <dbReference type="ChEBI" id="CHEBI:29033"/>
    </cofactor>
</comment>
<name>A0A8X8ZLE5_SALSN</name>
<organism evidence="6">
    <name type="scientific">Salvia splendens</name>
    <name type="common">Scarlet sage</name>
    <dbReference type="NCBI Taxonomy" id="180675"/>
    <lineage>
        <taxon>Eukaryota</taxon>
        <taxon>Viridiplantae</taxon>
        <taxon>Streptophyta</taxon>
        <taxon>Embryophyta</taxon>
        <taxon>Tracheophyta</taxon>
        <taxon>Spermatophyta</taxon>
        <taxon>Magnoliopsida</taxon>
        <taxon>eudicotyledons</taxon>
        <taxon>Gunneridae</taxon>
        <taxon>Pentapetalae</taxon>
        <taxon>asterids</taxon>
        <taxon>lamiids</taxon>
        <taxon>Lamiales</taxon>
        <taxon>Lamiaceae</taxon>
        <taxon>Nepetoideae</taxon>
        <taxon>Mentheae</taxon>
        <taxon>Salviinae</taxon>
        <taxon>Salvia</taxon>
        <taxon>Salvia subgen. Calosphace</taxon>
        <taxon>core Calosphace</taxon>
    </lineage>
</organism>
<dbReference type="GO" id="GO:0010436">
    <property type="term" value="F:carotenoid dioxygenase activity"/>
    <property type="evidence" value="ECO:0007669"/>
    <property type="project" value="TreeGrafter"/>
</dbReference>
<evidence type="ECO:0000256" key="4">
    <source>
        <dbReference type="ARBA" id="ARBA00022964"/>
    </source>
</evidence>
<dbReference type="Pfam" id="PF03055">
    <property type="entry name" value="RPE65"/>
    <property type="match status" value="1"/>
</dbReference>
<evidence type="ECO:0000313" key="7">
    <source>
        <dbReference type="Proteomes" id="UP000298416"/>
    </source>
</evidence>
<evidence type="ECO:0000256" key="5">
    <source>
        <dbReference type="ARBA" id="ARBA00023004"/>
    </source>
</evidence>
<dbReference type="AlphaFoldDB" id="A0A8X8ZLE5"/>
<comment type="caution">
    <text evidence="6">The sequence shown here is derived from an EMBL/GenBank/DDBJ whole genome shotgun (WGS) entry which is preliminary data.</text>
</comment>
<dbReference type="GO" id="GO:0009570">
    <property type="term" value="C:chloroplast stroma"/>
    <property type="evidence" value="ECO:0007669"/>
    <property type="project" value="TreeGrafter"/>
</dbReference>
<accession>A0A8X8ZLE5</accession>
<dbReference type="GO" id="GO:0046872">
    <property type="term" value="F:metal ion binding"/>
    <property type="evidence" value="ECO:0007669"/>
    <property type="project" value="UniProtKB-KW"/>
</dbReference>
<keyword evidence="4" id="KW-0223">Dioxygenase</keyword>
<keyword evidence="3" id="KW-0479">Metal-binding</keyword>
<keyword evidence="7" id="KW-1185">Reference proteome</keyword>